<keyword evidence="2" id="KW-1185">Reference proteome</keyword>
<protein>
    <recommendedName>
        <fullName evidence="3">Retrotransposon gag domain-containing protein</fullName>
    </recommendedName>
</protein>
<gene>
    <name evidence="1" type="ORF">NXF25_018947</name>
</gene>
<reference evidence="1 2" key="1">
    <citation type="journal article" date="2024" name="Proc. Natl. Acad. Sci. U.S.A.">
        <title>The genetic regulatory architecture and epigenomic basis for age-related changes in rattlesnake venom.</title>
        <authorList>
            <person name="Hogan M.P."/>
            <person name="Holding M.L."/>
            <person name="Nystrom G.S."/>
            <person name="Colston T.J."/>
            <person name="Bartlett D.A."/>
            <person name="Mason A.J."/>
            <person name="Ellsworth S.A."/>
            <person name="Rautsaw R.M."/>
            <person name="Lawrence K.C."/>
            <person name="Strickland J.L."/>
            <person name="He B."/>
            <person name="Fraser P."/>
            <person name="Margres M.J."/>
            <person name="Gilbert D.M."/>
            <person name="Gibbs H.L."/>
            <person name="Parkinson C.L."/>
            <person name="Rokyta D.R."/>
        </authorList>
    </citation>
    <scope>NUCLEOTIDE SEQUENCE [LARGE SCALE GENOMIC DNA]</scope>
    <source>
        <strain evidence="1">DRR0105</strain>
    </source>
</reference>
<proteinExistence type="predicted"/>
<name>A0AAW1B1X3_CROAD</name>
<evidence type="ECO:0000313" key="2">
    <source>
        <dbReference type="Proteomes" id="UP001474421"/>
    </source>
</evidence>
<accession>A0AAW1B1X3</accession>
<evidence type="ECO:0008006" key="3">
    <source>
        <dbReference type="Google" id="ProtNLM"/>
    </source>
</evidence>
<organism evidence="1 2">
    <name type="scientific">Crotalus adamanteus</name>
    <name type="common">Eastern diamondback rattlesnake</name>
    <dbReference type="NCBI Taxonomy" id="8729"/>
    <lineage>
        <taxon>Eukaryota</taxon>
        <taxon>Metazoa</taxon>
        <taxon>Chordata</taxon>
        <taxon>Craniata</taxon>
        <taxon>Vertebrata</taxon>
        <taxon>Euteleostomi</taxon>
        <taxon>Lepidosauria</taxon>
        <taxon>Squamata</taxon>
        <taxon>Bifurcata</taxon>
        <taxon>Unidentata</taxon>
        <taxon>Episquamata</taxon>
        <taxon>Toxicofera</taxon>
        <taxon>Serpentes</taxon>
        <taxon>Colubroidea</taxon>
        <taxon>Viperidae</taxon>
        <taxon>Crotalinae</taxon>
        <taxon>Crotalus</taxon>
    </lineage>
</organism>
<sequence length="141" mass="16186">MVVAVTAGLQGEAAEWAADLYSDHARELADAGLFLEALRSWFEDVSRIQRAEAEILVLKQQGWSAAEYIREFWWVAGRLHFWPECLLVHQFQADLDQDLHQACVFHGVPSRLQDWFRVVVDLDAGLQEFKPKGCYAGPWRN</sequence>
<comment type="caution">
    <text evidence="1">The sequence shown here is derived from an EMBL/GenBank/DDBJ whole genome shotgun (WGS) entry which is preliminary data.</text>
</comment>
<dbReference type="AlphaFoldDB" id="A0AAW1B1X3"/>
<dbReference type="EMBL" id="JAOTOJ010000009">
    <property type="protein sequence ID" value="KAK9395586.1"/>
    <property type="molecule type" value="Genomic_DNA"/>
</dbReference>
<evidence type="ECO:0000313" key="1">
    <source>
        <dbReference type="EMBL" id="KAK9395586.1"/>
    </source>
</evidence>
<dbReference type="Proteomes" id="UP001474421">
    <property type="component" value="Unassembled WGS sequence"/>
</dbReference>